<protein>
    <submittedName>
        <fullName evidence="1">Uncharacterized protein</fullName>
    </submittedName>
</protein>
<accession>A0A336N4U5</accession>
<dbReference type="EMBL" id="UFSP01000002">
    <property type="protein sequence ID" value="SSZ29477.1"/>
    <property type="molecule type" value="Genomic_DNA"/>
</dbReference>
<organism evidence="1 2">
    <name type="scientific">Aggregatibacter aphrophilus</name>
    <name type="common">Haemophilus aphrophilus</name>
    <dbReference type="NCBI Taxonomy" id="732"/>
    <lineage>
        <taxon>Bacteria</taxon>
        <taxon>Pseudomonadati</taxon>
        <taxon>Pseudomonadota</taxon>
        <taxon>Gammaproteobacteria</taxon>
        <taxon>Pasteurellales</taxon>
        <taxon>Pasteurellaceae</taxon>
        <taxon>Aggregatibacter</taxon>
    </lineage>
</organism>
<sequence length="99" mass="11247">MAQSIRVDSRITVTTTYVSYLSTQQPERIEFVENGKAVIYFPTPWKGISWAITGTRKEKAQMETIDPRSVKNIRLKVYLADYQGSDGKISSDLTTIPMK</sequence>
<evidence type="ECO:0000313" key="1">
    <source>
        <dbReference type="EMBL" id="SSZ29477.1"/>
    </source>
</evidence>
<gene>
    <name evidence="1" type="ORF">NCTC5908_01278</name>
</gene>
<evidence type="ECO:0000313" key="2">
    <source>
        <dbReference type="Proteomes" id="UP000253728"/>
    </source>
</evidence>
<name>A0A336N4U5_AGGAP</name>
<dbReference type="Proteomes" id="UP000253728">
    <property type="component" value="Unassembled WGS sequence"/>
</dbReference>
<reference evidence="1 2" key="1">
    <citation type="submission" date="2018-06" db="EMBL/GenBank/DDBJ databases">
        <authorList>
            <consortium name="Pathogen Informatics"/>
            <person name="Doyle S."/>
        </authorList>
    </citation>
    <scope>NUCLEOTIDE SEQUENCE [LARGE SCALE GENOMIC DNA]</scope>
    <source>
        <strain evidence="1 2">NCTC5908</strain>
    </source>
</reference>
<dbReference type="AlphaFoldDB" id="A0A336N4U5"/>
<proteinExistence type="predicted"/>